<evidence type="ECO:0000256" key="8">
    <source>
        <dbReference type="ARBA" id="ARBA00022840"/>
    </source>
</evidence>
<evidence type="ECO:0000256" key="11">
    <source>
        <dbReference type="ARBA" id="ARBA00023306"/>
    </source>
</evidence>
<dbReference type="SMART" id="SM00388">
    <property type="entry name" value="HisKA"/>
    <property type="match status" value="1"/>
</dbReference>
<dbReference type="Pfam" id="PF02518">
    <property type="entry name" value="HATPase_c"/>
    <property type="match status" value="1"/>
</dbReference>
<keyword evidence="8" id="KW-0067">ATP-binding</keyword>
<proteinExistence type="predicted"/>
<sequence length="675" mass="75597">MVSTIPLVLAVDDSAANLTFLHLVLQKQGYAVLLASDGQTALELALKTPPDLILLDVTMPYWDGYETCLQLKQQAVLKNIPILFLSAHGDASSRLKAFAVGAVDYVSKPFQEEELLARVRTHIELYRLREKLEQEIAQRDEKLLEYATELERKVEQRTAELSKAKEEAEAANHSKSQFLANMSHELRTPMNAIIGYSEILMEDANDLALDDFVEDLKKIHSSATHLLGLINDVLDLSKIESGRMELFLEDFSLPQLIDDIVGTVRPLMEKNGNRFEVCLEQMSEIMHADLTKTRQILFNLLSNAAKFTERGIIKLTAKRTLENGEDWVIFSVADNGIGMTLEQQNKLFRPFMQADASTTRRYGGTGLGLTISRQFAEMMGGSITTASEFGQGSCFTVQLPTQVSLVQAYSESLKQTESLLEGDGIVLVIDDDLIVRELLKNYLGKLGYSVAVAADGSEGLNLARKLRPDAILLDVKMPGMDGWNVLSQLKADTLLADIPVIMTSIEDNRNMGYALGATDYLIKPVSRQQLANILDKYHIHQDETPLVMVIEDDPVTQERLSAGLKQQGWRVFKAENGQVALEHLNERKPVLILLDLLMPVMDGFEFLQHLRQHPQWQDIPVIVLTSTKLSAKDHEELNGYVESIVKKENYCSHDLLDRIRVLVSEAAQRHITAND</sequence>
<evidence type="ECO:0000256" key="7">
    <source>
        <dbReference type="ARBA" id="ARBA00022777"/>
    </source>
</evidence>
<evidence type="ECO:0000313" key="16">
    <source>
        <dbReference type="EMBL" id="OUD16253.1"/>
    </source>
</evidence>
<dbReference type="PANTHER" id="PTHR43047:SF72">
    <property type="entry name" value="OSMOSENSING HISTIDINE PROTEIN KINASE SLN1"/>
    <property type="match status" value="1"/>
</dbReference>
<dbReference type="InterPro" id="IPR003661">
    <property type="entry name" value="HisK_dim/P_dom"/>
</dbReference>
<dbReference type="InterPro" id="IPR036097">
    <property type="entry name" value="HisK_dim/P_sf"/>
</dbReference>
<evidence type="ECO:0000256" key="9">
    <source>
        <dbReference type="ARBA" id="ARBA00023012"/>
    </source>
</evidence>
<evidence type="ECO:0000256" key="5">
    <source>
        <dbReference type="ARBA" id="ARBA00022679"/>
    </source>
</evidence>
<organism evidence="16 17">
    <name type="scientific">Thioflexithrix psekupsensis</name>
    <dbReference type="NCBI Taxonomy" id="1570016"/>
    <lineage>
        <taxon>Bacteria</taxon>
        <taxon>Pseudomonadati</taxon>
        <taxon>Pseudomonadota</taxon>
        <taxon>Gammaproteobacteria</taxon>
        <taxon>Thiotrichales</taxon>
        <taxon>Thioflexithrix</taxon>
    </lineage>
</organism>
<keyword evidence="5" id="KW-0808">Transferase</keyword>
<dbReference type="InterPro" id="IPR004358">
    <property type="entry name" value="Sig_transdc_His_kin-like_C"/>
</dbReference>
<dbReference type="SMART" id="SM00387">
    <property type="entry name" value="HATPase_c"/>
    <property type="match status" value="1"/>
</dbReference>
<feature type="domain" description="Response regulatory" evidence="15">
    <location>
        <begin position="7"/>
        <end position="123"/>
    </location>
</feature>
<dbReference type="InterPro" id="IPR011006">
    <property type="entry name" value="CheY-like_superfamily"/>
</dbReference>
<dbReference type="PROSITE" id="PS50110">
    <property type="entry name" value="RESPONSE_REGULATORY"/>
    <property type="match status" value="3"/>
</dbReference>
<evidence type="ECO:0000256" key="1">
    <source>
        <dbReference type="ARBA" id="ARBA00000085"/>
    </source>
</evidence>
<dbReference type="SMART" id="SM00448">
    <property type="entry name" value="REC"/>
    <property type="match status" value="3"/>
</dbReference>
<comment type="caution">
    <text evidence="16">The sequence shown here is derived from an EMBL/GenBank/DDBJ whole genome shotgun (WGS) entry which is preliminary data.</text>
</comment>
<feature type="domain" description="Histidine kinase" evidence="14">
    <location>
        <begin position="181"/>
        <end position="403"/>
    </location>
</feature>
<evidence type="ECO:0000256" key="4">
    <source>
        <dbReference type="ARBA" id="ARBA00022553"/>
    </source>
</evidence>
<evidence type="ECO:0000256" key="12">
    <source>
        <dbReference type="PROSITE-ProRule" id="PRU00169"/>
    </source>
</evidence>
<evidence type="ECO:0000256" key="10">
    <source>
        <dbReference type="ARBA" id="ARBA00023136"/>
    </source>
</evidence>
<reference evidence="16 17" key="1">
    <citation type="submission" date="2016-12" db="EMBL/GenBank/DDBJ databases">
        <title>Thioflexothrix psekupsii D3 genome sequencing and assembly.</title>
        <authorList>
            <person name="Fomenkov A."/>
            <person name="Vincze T."/>
            <person name="Grabovich M."/>
            <person name="Anton B.P."/>
            <person name="Dubinina G."/>
            <person name="Orlova M."/>
            <person name="Belousova E."/>
            <person name="Roberts R.J."/>
        </authorList>
    </citation>
    <scope>NUCLEOTIDE SEQUENCE [LARGE SCALE GENOMIC DNA]</scope>
    <source>
        <strain evidence="16">D3</strain>
    </source>
</reference>
<keyword evidence="4 12" id="KW-0597">Phosphoprotein</keyword>
<evidence type="ECO:0000256" key="2">
    <source>
        <dbReference type="ARBA" id="ARBA00004370"/>
    </source>
</evidence>
<gene>
    <name evidence="16" type="ORF">TPSD3_00580</name>
</gene>
<dbReference type="PANTHER" id="PTHR43047">
    <property type="entry name" value="TWO-COMPONENT HISTIDINE PROTEIN KINASE"/>
    <property type="match status" value="1"/>
</dbReference>
<feature type="modified residue" description="4-aspartylphosphate" evidence="12">
    <location>
        <position position="56"/>
    </location>
</feature>
<protein>
    <recommendedName>
        <fullName evidence="3">histidine kinase</fullName>
        <ecNumber evidence="3">2.7.13.3</ecNumber>
    </recommendedName>
</protein>
<dbReference type="Pfam" id="PF00072">
    <property type="entry name" value="Response_reg"/>
    <property type="match status" value="3"/>
</dbReference>
<dbReference type="AlphaFoldDB" id="A0A251XCD4"/>
<dbReference type="EC" id="2.7.13.3" evidence="3"/>
<dbReference type="SUPFAM" id="SSF55874">
    <property type="entry name" value="ATPase domain of HSP90 chaperone/DNA topoisomerase II/histidine kinase"/>
    <property type="match status" value="1"/>
</dbReference>
<dbReference type="InterPro" id="IPR003594">
    <property type="entry name" value="HATPase_dom"/>
</dbReference>
<dbReference type="GO" id="GO:0009927">
    <property type="term" value="F:histidine phosphotransfer kinase activity"/>
    <property type="evidence" value="ECO:0007669"/>
    <property type="project" value="TreeGrafter"/>
</dbReference>
<evidence type="ECO:0000256" key="13">
    <source>
        <dbReference type="SAM" id="Coils"/>
    </source>
</evidence>
<keyword evidence="7" id="KW-0418">Kinase</keyword>
<dbReference type="InterPro" id="IPR001789">
    <property type="entry name" value="Sig_transdc_resp-reg_receiver"/>
</dbReference>
<name>A0A251XCD4_9GAMM</name>
<keyword evidence="17" id="KW-1185">Reference proteome</keyword>
<dbReference type="InterPro" id="IPR036890">
    <property type="entry name" value="HATPase_C_sf"/>
</dbReference>
<accession>A0A251XCD4</accession>
<evidence type="ECO:0000313" key="17">
    <source>
        <dbReference type="Proteomes" id="UP000194798"/>
    </source>
</evidence>
<dbReference type="PRINTS" id="PR00344">
    <property type="entry name" value="BCTRLSENSOR"/>
</dbReference>
<feature type="modified residue" description="4-aspartylphosphate" evidence="12">
    <location>
        <position position="595"/>
    </location>
</feature>
<keyword evidence="10" id="KW-0472">Membrane</keyword>
<feature type="domain" description="Response regulatory" evidence="15">
    <location>
        <begin position="425"/>
        <end position="538"/>
    </location>
</feature>
<dbReference type="Gene3D" id="3.30.565.10">
    <property type="entry name" value="Histidine kinase-like ATPase, C-terminal domain"/>
    <property type="match status" value="1"/>
</dbReference>
<dbReference type="FunFam" id="3.30.565.10:FF:000010">
    <property type="entry name" value="Sensor histidine kinase RcsC"/>
    <property type="match status" value="1"/>
</dbReference>
<evidence type="ECO:0000259" key="15">
    <source>
        <dbReference type="PROSITE" id="PS50110"/>
    </source>
</evidence>
<dbReference type="GO" id="GO:0000155">
    <property type="term" value="F:phosphorelay sensor kinase activity"/>
    <property type="evidence" value="ECO:0007669"/>
    <property type="project" value="InterPro"/>
</dbReference>
<feature type="domain" description="Response regulatory" evidence="15">
    <location>
        <begin position="546"/>
        <end position="661"/>
    </location>
</feature>
<feature type="coiled-coil region" evidence="13">
    <location>
        <begin position="129"/>
        <end position="174"/>
    </location>
</feature>
<keyword evidence="6" id="KW-0547">Nucleotide-binding</keyword>
<dbReference type="InterPro" id="IPR005467">
    <property type="entry name" value="His_kinase_dom"/>
</dbReference>
<dbReference type="GO" id="GO:0005524">
    <property type="term" value="F:ATP binding"/>
    <property type="evidence" value="ECO:0007669"/>
    <property type="project" value="UniProtKB-KW"/>
</dbReference>
<feature type="modified residue" description="4-aspartylphosphate" evidence="12">
    <location>
        <position position="474"/>
    </location>
</feature>
<dbReference type="CDD" id="cd17574">
    <property type="entry name" value="REC_OmpR"/>
    <property type="match status" value="2"/>
</dbReference>
<dbReference type="SUPFAM" id="SSF52172">
    <property type="entry name" value="CheY-like"/>
    <property type="match status" value="3"/>
</dbReference>
<dbReference type="OrthoDB" id="5619532at2"/>
<dbReference type="Pfam" id="PF00512">
    <property type="entry name" value="HisKA"/>
    <property type="match status" value="1"/>
</dbReference>
<keyword evidence="11" id="KW-0131">Cell cycle</keyword>
<dbReference type="Gene3D" id="1.10.287.130">
    <property type="match status" value="1"/>
</dbReference>
<dbReference type="EMBL" id="MSLT01000001">
    <property type="protein sequence ID" value="OUD16253.1"/>
    <property type="molecule type" value="Genomic_DNA"/>
</dbReference>
<dbReference type="CDD" id="cd00082">
    <property type="entry name" value="HisKA"/>
    <property type="match status" value="1"/>
</dbReference>
<comment type="catalytic activity">
    <reaction evidence="1">
        <text>ATP + protein L-histidine = ADP + protein N-phospho-L-histidine.</text>
        <dbReference type="EC" id="2.7.13.3"/>
    </reaction>
</comment>
<dbReference type="CDD" id="cd16922">
    <property type="entry name" value="HATPase_EvgS-ArcB-TorS-like"/>
    <property type="match status" value="1"/>
</dbReference>
<comment type="subcellular location">
    <subcellularLocation>
        <location evidence="2">Membrane</location>
    </subcellularLocation>
</comment>
<evidence type="ECO:0000256" key="6">
    <source>
        <dbReference type="ARBA" id="ARBA00022741"/>
    </source>
</evidence>
<dbReference type="RefSeq" id="WP_086486654.1">
    <property type="nucleotide sequence ID" value="NZ_MSLT01000001.1"/>
</dbReference>
<keyword evidence="9" id="KW-0902">Two-component regulatory system</keyword>
<evidence type="ECO:0000256" key="3">
    <source>
        <dbReference type="ARBA" id="ARBA00012438"/>
    </source>
</evidence>
<dbReference type="Proteomes" id="UP000194798">
    <property type="component" value="Unassembled WGS sequence"/>
</dbReference>
<dbReference type="Gene3D" id="3.40.50.2300">
    <property type="match status" value="3"/>
</dbReference>
<dbReference type="SUPFAM" id="SSF47384">
    <property type="entry name" value="Homodimeric domain of signal transducing histidine kinase"/>
    <property type="match status" value="1"/>
</dbReference>
<dbReference type="GO" id="GO:0005886">
    <property type="term" value="C:plasma membrane"/>
    <property type="evidence" value="ECO:0007669"/>
    <property type="project" value="TreeGrafter"/>
</dbReference>
<evidence type="ECO:0000259" key="14">
    <source>
        <dbReference type="PROSITE" id="PS50109"/>
    </source>
</evidence>
<keyword evidence="13" id="KW-0175">Coiled coil</keyword>
<dbReference type="PROSITE" id="PS50109">
    <property type="entry name" value="HIS_KIN"/>
    <property type="match status" value="1"/>
</dbReference>
<dbReference type="FunFam" id="1.10.287.130:FF:000038">
    <property type="entry name" value="Sensory transduction histidine kinase"/>
    <property type="match status" value="1"/>
</dbReference>